<keyword evidence="5" id="KW-1185">Reference proteome</keyword>
<feature type="domain" description="N-acetyltransferase" evidence="3">
    <location>
        <begin position="15"/>
        <end position="167"/>
    </location>
</feature>
<dbReference type="GO" id="GO:0016747">
    <property type="term" value="F:acyltransferase activity, transferring groups other than amino-acyl groups"/>
    <property type="evidence" value="ECO:0007669"/>
    <property type="project" value="InterPro"/>
</dbReference>
<organism evidence="4 5">
    <name type="scientific">Tessaracoccus bendigoensis DSM 12906</name>
    <dbReference type="NCBI Taxonomy" id="1123357"/>
    <lineage>
        <taxon>Bacteria</taxon>
        <taxon>Bacillati</taxon>
        <taxon>Actinomycetota</taxon>
        <taxon>Actinomycetes</taxon>
        <taxon>Propionibacteriales</taxon>
        <taxon>Propionibacteriaceae</taxon>
        <taxon>Tessaracoccus</taxon>
    </lineage>
</organism>
<dbReference type="STRING" id="1123357.SAMN02745244_01337"/>
<dbReference type="CDD" id="cd04301">
    <property type="entry name" value="NAT_SF"/>
    <property type="match status" value="1"/>
</dbReference>
<evidence type="ECO:0000259" key="3">
    <source>
        <dbReference type="PROSITE" id="PS51186"/>
    </source>
</evidence>
<dbReference type="InterPro" id="IPR000182">
    <property type="entry name" value="GNAT_dom"/>
</dbReference>
<sequence length="319" mass="34582">MAEVQAEGMSGLYWGRLNADVAGQWAALTNELARVDETGEFYDAADLAEELTETGMTPEHDTWAVWDGDKLVAYGQLRVGFTASSDGTFRCDLAGGVLPEWRGRGIGRRMMDEMEWRAGEVNAWRNAGAPGTFRASGGRIGSSASAMLEARGYQIARYFTLMERPLPGDALPGQPNGLPSPTPGDSEDVRVAHNAAFADHWGSAPMTPERWHDFYAGRPARPQFSTIARDESGVTSYALVSQYLPDELFIDLVGTVPRARGRGLAEAVLSRSITLAGRVQGVRVLGLEVDSESPTGADRLYERLGFVPKHTTSAMTRPA</sequence>
<gene>
    <name evidence="4" type="ORF">SAMN02745244_01337</name>
</gene>
<evidence type="ECO:0000256" key="1">
    <source>
        <dbReference type="ARBA" id="ARBA00022679"/>
    </source>
</evidence>
<dbReference type="EMBL" id="FQZG01000019">
    <property type="protein sequence ID" value="SHI91559.1"/>
    <property type="molecule type" value="Genomic_DNA"/>
</dbReference>
<accession>A0A1M6F1S0</accession>
<dbReference type="PANTHER" id="PTHR43877">
    <property type="entry name" value="AMINOALKYLPHOSPHONATE N-ACETYLTRANSFERASE-RELATED-RELATED"/>
    <property type="match status" value="1"/>
</dbReference>
<dbReference type="Proteomes" id="UP000184512">
    <property type="component" value="Unassembled WGS sequence"/>
</dbReference>
<keyword evidence="2" id="KW-0012">Acyltransferase</keyword>
<dbReference type="Gene3D" id="3.40.630.30">
    <property type="match status" value="1"/>
</dbReference>
<dbReference type="Pfam" id="PF13508">
    <property type="entry name" value="Acetyltransf_7"/>
    <property type="match status" value="1"/>
</dbReference>
<dbReference type="PROSITE" id="PS51186">
    <property type="entry name" value="GNAT"/>
    <property type="match status" value="2"/>
</dbReference>
<keyword evidence="1 4" id="KW-0808">Transferase</keyword>
<dbReference type="InterPro" id="IPR050832">
    <property type="entry name" value="Bact_Acetyltransf"/>
</dbReference>
<evidence type="ECO:0000256" key="2">
    <source>
        <dbReference type="ARBA" id="ARBA00023315"/>
    </source>
</evidence>
<evidence type="ECO:0000313" key="5">
    <source>
        <dbReference type="Proteomes" id="UP000184512"/>
    </source>
</evidence>
<dbReference type="OrthoDB" id="9799092at2"/>
<reference evidence="4 5" key="1">
    <citation type="submission" date="2016-11" db="EMBL/GenBank/DDBJ databases">
        <authorList>
            <person name="Jaros S."/>
            <person name="Januszkiewicz K."/>
            <person name="Wedrychowicz H."/>
        </authorList>
    </citation>
    <scope>NUCLEOTIDE SEQUENCE [LARGE SCALE GENOMIC DNA]</scope>
    <source>
        <strain evidence="4 5">DSM 12906</strain>
    </source>
</reference>
<dbReference type="Pfam" id="PF00583">
    <property type="entry name" value="Acetyltransf_1"/>
    <property type="match status" value="1"/>
</dbReference>
<dbReference type="InterPro" id="IPR016181">
    <property type="entry name" value="Acyl_CoA_acyltransferase"/>
</dbReference>
<evidence type="ECO:0000313" key="4">
    <source>
        <dbReference type="EMBL" id="SHI91559.1"/>
    </source>
</evidence>
<proteinExistence type="predicted"/>
<dbReference type="AlphaFoldDB" id="A0A1M6F1S0"/>
<dbReference type="RefSeq" id="WP_073186759.1">
    <property type="nucleotide sequence ID" value="NZ_FQZG01000019.1"/>
</dbReference>
<feature type="domain" description="N-acetyltransferase" evidence="3">
    <location>
        <begin position="176"/>
        <end position="319"/>
    </location>
</feature>
<protein>
    <submittedName>
        <fullName evidence="4">Acetyltransferase (GNAT) family protein</fullName>
    </submittedName>
</protein>
<dbReference type="SUPFAM" id="SSF55729">
    <property type="entry name" value="Acyl-CoA N-acyltransferases (Nat)"/>
    <property type="match status" value="2"/>
</dbReference>
<name>A0A1M6F1S0_9ACTN</name>